<reference evidence="2 3" key="1">
    <citation type="submission" date="2019-05" db="EMBL/GenBank/DDBJ databases">
        <title>Another draft genome of Portunus trituberculatus and its Hox gene families provides insights of decapod evolution.</title>
        <authorList>
            <person name="Jeong J.-H."/>
            <person name="Song I."/>
            <person name="Kim S."/>
            <person name="Choi T."/>
            <person name="Kim D."/>
            <person name="Ryu S."/>
            <person name="Kim W."/>
        </authorList>
    </citation>
    <scope>NUCLEOTIDE SEQUENCE [LARGE SCALE GENOMIC DNA]</scope>
    <source>
        <tissue evidence="2">Muscle</tissue>
    </source>
</reference>
<evidence type="ECO:0000256" key="1">
    <source>
        <dbReference type="SAM" id="MobiDB-lite"/>
    </source>
</evidence>
<gene>
    <name evidence="2" type="ORF">E2C01_035768</name>
</gene>
<feature type="compositionally biased region" description="Basic and acidic residues" evidence="1">
    <location>
        <begin position="34"/>
        <end position="46"/>
    </location>
</feature>
<protein>
    <submittedName>
        <fullName evidence="2">Uncharacterized protein</fullName>
    </submittedName>
</protein>
<dbReference type="EMBL" id="VSRR010005329">
    <property type="protein sequence ID" value="MPC42154.1"/>
    <property type="molecule type" value="Genomic_DNA"/>
</dbReference>
<evidence type="ECO:0000313" key="2">
    <source>
        <dbReference type="EMBL" id="MPC42154.1"/>
    </source>
</evidence>
<keyword evidence="3" id="KW-1185">Reference proteome</keyword>
<accession>A0A5B7FCC8</accession>
<organism evidence="2 3">
    <name type="scientific">Portunus trituberculatus</name>
    <name type="common">Swimming crab</name>
    <name type="synonym">Neptunus trituberculatus</name>
    <dbReference type="NCBI Taxonomy" id="210409"/>
    <lineage>
        <taxon>Eukaryota</taxon>
        <taxon>Metazoa</taxon>
        <taxon>Ecdysozoa</taxon>
        <taxon>Arthropoda</taxon>
        <taxon>Crustacea</taxon>
        <taxon>Multicrustacea</taxon>
        <taxon>Malacostraca</taxon>
        <taxon>Eumalacostraca</taxon>
        <taxon>Eucarida</taxon>
        <taxon>Decapoda</taxon>
        <taxon>Pleocyemata</taxon>
        <taxon>Brachyura</taxon>
        <taxon>Eubrachyura</taxon>
        <taxon>Portunoidea</taxon>
        <taxon>Portunidae</taxon>
        <taxon>Portuninae</taxon>
        <taxon>Portunus</taxon>
    </lineage>
</organism>
<feature type="region of interest" description="Disordered" evidence="1">
    <location>
        <begin position="26"/>
        <end position="77"/>
    </location>
</feature>
<sequence length="77" mass="8708">MCLCLVCRCGYAPETQVWGCSQRRVSVTPPDNDAPVKRPRDMEKNVQKSSMKKGRPKISNRSIEENGKQQEALNVMV</sequence>
<comment type="caution">
    <text evidence="2">The sequence shown here is derived from an EMBL/GenBank/DDBJ whole genome shotgun (WGS) entry which is preliminary data.</text>
</comment>
<dbReference type="Proteomes" id="UP000324222">
    <property type="component" value="Unassembled WGS sequence"/>
</dbReference>
<name>A0A5B7FCC8_PORTR</name>
<proteinExistence type="predicted"/>
<dbReference type="AlphaFoldDB" id="A0A5B7FCC8"/>
<evidence type="ECO:0000313" key="3">
    <source>
        <dbReference type="Proteomes" id="UP000324222"/>
    </source>
</evidence>